<feature type="non-terminal residue" evidence="6">
    <location>
        <position position="153"/>
    </location>
</feature>
<dbReference type="InterPro" id="IPR050347">
    <property type="entry name" value="Bact_Beta-galactosidase"/>
</dbReference>
<dbReference type="GO" id="GO:0004565">
    <property type="term" value="F:beta-galactosidase activity"/>
    <property type="evidence" value="ECO:0007669"/>
    <property type="project" value="UniProtKB-EC"/>
</dbReference>
<accession>K1UA96</accession>
<sequence length="153" mass="16905">MAPNSNMSNLQRVGTRLQLAAGLDNLTWYGRGESDSYSDRKTGYDVGVWNSTVDEQFTNYVYAQETGNKTDVRWMAVTDADGDGLLVDAQDHLLEMSALNCTQEALEAAKHPYQIERTDNTVLTIDYAQMRLGTASCGQATLSKYLLGTGKTY</sequence>
<comment type="caution">
    <text evidence="6">The sequence shown here is derived from an EMBL/GenBank/DDBJ whole genome shotgun (WGS) entry which is preliminary data.</text>
</comment>
<organism evidence="6">
    <name type="scientific">human gut metagenome</name>
    <dbReference type="NCBI Taxonomy" id="408170"/>
    <lineage>
        <taxon>unclassified sequences</taxon>
        <taxon>metagenomes</taxon>
        <taxon>organismal metagenomes</taxon>
    </lineage>
</organism>
<evidence type="ECO:0000256" key="1">
    <source>
        <dbReference type="ARBA" id="ARBA00001412"/>
    </source>
</evidence>
<dbReference type="SUPFAM" id="SSF74650">
    <property type="entry name" value="Galactose mutarotase-like"/>
    <property type="match status" value="1"/>
</dbReference>
<dbReference type="EC" id="3.2.1.23" evidence="2"/>
<dbReference type="EMBL" id="AJWZ01003364">
    <property type="protein sequence ID" value="EKC68436.1"/>
    <property type="molecule type" value="Genomic_DNA"/>
</dbReference>
<dbReference type="Pfam" id="PF02929">
    <property type="entry name" value="Bgal_small_N"/>
    <property type="match status" value="1"/>
</dbReference>
<dbReference type="AlphaFoldDB" id="K1UA96"/>
<keyword evidence="4 6" id="KW-0326">Glycosidase</keyword>
<evidence type="ECO:0000256" key="2">
    <source>
        <dbReference type="ARBA" id="ARBA00012756"/>
    </source>
</evidence>
<dbReference type="InterPro" id="IPR014718">
    <property type="entry name" value="GH-type_carb-bd"/>
</dbReference>
<dbReference type="PANTHER" id="PTHR46323">
    <property type="entry name" value="BETA-GALACTOSIDASE"/>
    <property type="match status" value="1"/>
</dbReference>
<evidence type="ECO:0000313" key="6">
    <source>
        <dbReference type="EMBL" id="EKC68436.1"/>
    </source>
</evidence>
<evidence type="ECO:0000256" key="4">
    <source>
        <dbReference type="ARBA" id="ARBA00023295"/>
    </source>
</evidence>
<dbReference type="PANTHER" id="PTHR46323:SF2">
    <property type="entry name" value="BETA-GALACTOSIDASE"/>
    <property type="match status" value="1"/>
</dbReference>
<dbReference type="GO" id="GO:0005990">
    <property type="term" value="P:lactose catabolic process"/>
    <property type="evidence" value="ECO:0007669"/>
    <property type="project" value="TreeGrafter"/>
</dbReference>
<protein>
    <recommendedName>
        <fullName evidence="2">beta-galactosidase</fullName>
        <ecNumber evidence="2">3.2.1.23</ecNumber>
    </recommendedName>
</protein>
<evidence type="ECO:0000256" key="3">
    <source>
        <dbReference type="ARBA" id="ARBA00022801"/>
    </source>
</evidence>
<proteinExistence type="predicted"/>
<name>K1UA96_9ZZZZ</name>
<dbReference type="Gene3D" id="2.70.98.10">
    <property type="match status" value="1"/>
</dbReference>
<dbReference type="GO" id="GO:0009341">
    <property type="term" value="C:beta-galactosidase complex"/>
    <property type="evidence" value="ECO:0007669"/>
    <property type="project" value="InterPro"/>
</dbReference>
<feature type="domain" description="Beta galactosidase small chain/" evidence="5">
    <location>
        <begin position="1"/>
        <end position="151"/>
    </location>
</feature>
<comment type="catalytic activity">
    <reaction evidence="1">
        <text>Hydrolysis of terminal non-reducing beta-D-galactose residues in beta-D-galactosides.</text>
        <dbReference type="EC" id="3.2.1.23"/>
    </reaction>
</comment>
<dbReference type="SMART" id="SM01038">
    <property type="entry name" value="Bgal_small_N"/>
    <property type="match status" value="1"/>
</dbReference>
<reference evidence="6" key="1">
    <citation type="journal article" date="2013" name="Environ. Microbiol.">
        <title>Microbiota from the distal guts of lean and obese adolescents exhibit partial functional redundancy besides clear differences in community structure.</title>
        <authorList>
            <person name="Ferrer M."/>
            <person name="Ruiz A."/>
            <person name="Lanza F."/>
            <person name="Haange S.B."/>
            <person name="Oberbach A."/>
            <person name="Till H."/>
            <person name="Bargiela R."/>
            <person name="Campoy C."/>
            <person name="Segura M.T."/>
            <person name="Richter M."/>
            <person name="von Bergen M."/>
            <person name="Seifert J."/>
            <person name="Suarez A."/>
        </authorList>
    </citation>
    <scope>NUCLEOTIDE SEQUENCE</scope>
</reference>
<dbReference type="InterPro" id="IPR011013">
    <property type="entry name" value="Gal_mutarotase_sf_dom"/>
</dbReference>
<dbReference type="GO" id="GO:0030246">
    <property type="term" value="F:carbohydrate binding"/>
    <property type="evidence" value="ECO:0007669"/>
    <property type="project" value="InterPro"/>
</dbReference>
<evidence type="ECO:0000259" key="5">
    <source>
        <dbReference type="SMART" id="SM01038"/>
    </source>
</evidence>
<keyword evidence="3 6" id="KW-0378">Hydrolase</keyword>
<gene>
    <name evidence="6" type="ORF">OBE_04937</name>
</gene>
<dbReference type="InterPro" id="IPR004199">
    <property type="entry name" value="B-gal_small/dom_5"/>
</dbReference>